<proteinExistence type="predicted"/>
<feature type="transmembrane region" description="Helical" evidence="1">
    <location>
        <begin position="109"/>
        <end position="132"/>
    </location>
</feature>
<reference evidence="3" key="1">
    <citation type="journal article" date="2021" name="PeerJ">
        <title>Extensive microbial diversity within the chicken gut microbiome revealed by metagenomics and culture.</title>
        <authorList>
            <person name="Gilroy R."/>
            <person name="Ravi A."/>
            <person name="Getino M."/>
            <person name="Pursley I."/>
            <person name="Horton D.L."/>
            <person name="Alikhan N.F."/>
            <person name="Baker D."/>
            <person name="Gharbi K."/>
            <person name="Hall N."/>
            <person name="Watson M."/>
            <person name="Adriaenssens E.M."/>
            <person name="Foster-Nyarko E."/>
            <person name="Jarju S."/>
            <person name="Secka A."/>
            <person name="Antonio M."/>
            <person name="Oren A."/>
            <person name="Chaudhuri R.R."/>
            <person name="La Ragione R."/>
            <person name="Hildebrand F."/>
            <person name="Pallen M.J."/>
        </authorList>
    </citation>
    <scope>NUCLEOTIDE SEQUENCE</scope>
    <source>
        <strain evidence="3">ChiHecec2B26-7398</strain>
    </source>
</reference>
<keyword evidence="1" id="KW-1133">Transmembrane helix</keyword>
<comment type="caution">
    <text evidence="3">The sequence shown here is derived from an EMBL/GenBank/DDBJ whole genome shotgun (WGS) entry which is preliminary data.</text>
</comment>
<sequence>MAVFTKEKLQLPVGGALLPAGARWSALAWQLGALAAGAVLGAGQVYGGAAPFGLAWVAACPPVYLWAAGVGALAGSLVFQPLGLALKLAGALAAAVAGRWLGGGRPRTALLAGGGTLVGVQALDVLLAGGILDPAQCAAVLSTVLLAAALGWGFVHFPAREPRGACLWLAVGVACLQRFAAGPLAPGLAVAAAAGLCAALAGTLAQAAVLSIAVAAALTAASPSLCYAALAVALGSLAAACLFPGERWRCTGVFAAGCTAGALAAPDAAGVLPLAVGGGLGVCAALALPADWLRAVFPPPAPPVQAQGMTSAARRLASVADTLSDIADTVNAVCARQMPPKGETFDFVVEHTARAVCQSCTRRNRCWVRGYATAMDGLYQLKPKLEAAGRVEVEDLPGQLSVCIHPSDLCTAANHGYALWRSRRQTRARAATLRAALTEQYSALAGALAQLSARLGQAGLPDARRAEKAAQLFAGLGLDALECSATQDLAGRLTVAVTLDRTKFSDEELAALTEELSRLCRRDLALPEVTHCRTVTMLSFGERPLFEAEFGAASRPARGQSVSGDALEQFCDPGGRAQVLLCDGMGTGRPAAVDGQMAAKLTGQLLRAGFAAESAARLVNVALGLKNAGQESGATLDLLTVDLYSGRAGLFKAGAAPSFLVRGGVPHRLESPSLPMGVVDSLVGRSSTFALDAGDWVALVSDGALADGSDWLMQQLQLCAQLGHTPQQAADAVAEAAARRAGEKQDDITVAVLRLAKRPNGPHAAA</sequence>
<dbReference type="PANTHER" id="PTHR35801:SF1">
    <property type="entry name" value="PHOSPHOSERINE PHOSPHATASE RSBX"/>
    <property type="match status" value="1"/>
</dbReference>
<dbReference type="SMART" id="SM00331">
    <property type="entry name" value="PP2C_SIG"/>
    <property type="match status" value="1"/>
</dbReference>
<dbReference type="AlphaFoldDB" id="A0A9D1Y2G7"/>
<evidence type="ECO:0000313" key="3">
    <source>
        <dbReference type="EMBL" id="HIX95819.1"/>
    </source>
</evidence>
<evidence type="ECO:0000313" key="4">
    <source>
        <dbReference type="Proteomes" id="UP000886751"/>
    </source>
</evidence>
<dbReference type="Proteomes" id="UP000886751">
    <property type="component" value="Unassembled WGS sequence"/>
</dbReference>
<name>A0A9D1Y2G7_9FIRM</name>
<dbReference type="SUPFAM" id="SSF81606">
    <property type="entry name" value="PP2C-like"/>
    <property type="match status" value="1"/>
</dbReference>
<reference evidence="3" key="2">
    <citation type="submission" date="2021-04" db="EMBL/GenBank/DDBJ databases">
        <authorList>
            <person name="Gilroy R."/>
        </authorList>
    </citation>
    <scope>NUCLEOTIDE SEQUENCE</scope>
    <source>
        <strain evidence="3">ChiHecec2B26-7398</strain>
    </source>
</reference>
<feature type="transmembrane region" description="Helical" evidence="1">
    <location>
        <begin position="84"/>
        <end position="102"/>
    </location>
</feature>
<dbReference type="Pfam" id="PF19732">
    <property type="entry name" value="SpoIIE_N"/>
    <property type="match status" value="1"/>
</dbReference>
<feature type="transmembrane region" description="Helical" evidence="1">
    <location>
        <begin position="191"/>
        <end position="218"/>
    </location>
</feature>
<dbReference type="InterPro" id="IPR001932">
    <property type="entry name" value="PPM-type_phosphatase-like_dom"/>
</dbReference>
<feature type="transmembrane region" description="Helical" evidence="1">
    <location>
        <begin position="27"/>
        <end position="47"/>
    </location>
</feature>
<dbReference type="InterPro" id="IPR045768">
    <property type="entry name" value="SpoIIE_N"/>
</dbReference>
<evidence type="ECO:0000256" key="1">
    <source>
        <dbReference type="SAM" id="Phobius"/>
    </source>
</evidence>
<feature type="transmembrane region" description="Helical" evidence="1">
    <location>
        <begin position="138"/>
        <end position="155"/>
    </location>
</feature>
<accession>A0A9D1Y2G7</accession>
<evidence type="ECO:0000259" key="2">
    <source>
        <dbReference type="PROSITE" id="PS51746"/>
    </source>
</evidence>
<dbReference type="PROSITE" id="PS51746">
    <property type="entry name" value="PPM_2"/>
    <property type="match status" value="1"/>
</dbReference>
<dbReference type="PANTHER" id="PTHR35801">
    <property type="entry name" value="PHOSPHOSERINE PHOSPHATASE RSBX"/>
    <property type="match status" value="1"/>
</dbReference>
<keyword evidence="1" id="KW-0472">Membrane</keyword>
<dbReference type="Gene3D" id="3.60.40.10">
    <property type="entry name" value="PPM-type phosphatase domain"/>
    <property type="match status" value="1"/>
</dbReference>
<dbReference type="InterPro" id="IPR036457">
    <property type="entry name" value="PPM-type-like_dom_sf"/>
</dbReference>
<dbReference type="Pfam" id="PF07228">
    <property type="entry name" value="SpoIIE"/>
    <property type="match status" value="1"/>
</dbReference>
<gene>
    <name evidence="3" type="ORF">H9846_10255</name>
</gene>
<keyword evidence="1" id="KW-0812">Transmembrane</keyword>
<feature type="domain" description="PPM-type phosphatase" evidence="2">
    <location>
        <begin position="549"/>
        <end position="755"/>
    </location>
</feature>
<dbReference type="EMBL" id="DXEI01000154">
    <property type="protein sequence ID" value="HIX95819.1"/>
    <property type="molecule type" value="Genomic_DNA"/>
</dbReference>
<feature type="transmembrane region" description="Helical" evidence="1">
    <location>
        <begin position="54"/>
        <end position="78"/>
    </location>
</feature>
<protein>
    <submittedName>
        <fullName evidence="3">SpoIIE family protein phosphatase</fullName>
    </submittedName>
</protein>
<dbReference type="InterPro" id="IPR039248">
    <property type="entry name" value="Ptase_RsbX"/>
</dbReference>
<organism evidence="3 4">
    <name type="scientific">Candidatus Gemmiger excrementipullorum</name>
    <dbReference type="NCBI Taxonomy" id="2838610"/>
    <lineage>
        <taxon>Bacteria</taxon>
        <taxon>Bacillati</taxon>
        <taxon>Bacillota</taxon>
        <taxon>Clostridia</taxon>
        <taxon>Eubacteriales</taxon>
        <taxon>Gemmiger</taxon>
    </lineage>
</organism>